<evidence type="ECO:0000313" key="17">
    <source>
        <dbReference type="Proteomes" id="UP000217199"/>
    </source>
</evidence>
<evidence type="ECO:0000256" key="9">
    <source>
        <dbReference type="ARBA" id="ARBA00023136"/>
    </source>
</evidence>
<dbReference type="PROSITE" id="PS50283">
    <property type="entry name" value="NA_SOLUT_SYMP_3"/>
    <property type="match status" value="1"/>
</dbReference>
<evidence type="ECO:0000256" key="2">
    <source>
        <dbReference type="ARBA" id="ARBA00006434"/>
    </source>
</evidence>
<dbReference type="PROSITE" id="PS00411">
    <property type="entry name" value="KINESIN_MOTOR_1"/>
    <property type="match status" value="1"/>
</dbReference>
<feature type="region of interest" description="Disordered" evidence="13">
    <location>
        <begin position="359"/>
        <end position="387"/>
    </location>
</feature>
<keyword evidence="11" id="KW-0505">Motor protein</keyword>
<keyword evidence="9 14" id="KW-0472">Membrane</keyword>
<dbReference type="InterPro" id="IPR001128">
    <property type="entry name" value="Cyt_P450"/>
</dbReference>
<dbReference type="SMART" id="SM00129">
    <property type="entry name" value="KISc"/>
    <property type="match status" value="1"/>
</dbReference>
<comment type="caution">
    <text evidence="16">The sequence shown here is derived from an EMBL/GenBank/DDBJ whole genome shotgun (WGS) entry which is preliminary data.</text>
</comment>
<dbReference type="CDD" id="cd11476">
    <property type="entry name" value="SLC5sbd_DUR3"/>
    <property type="match status" value="1"/>
</dbReference>
<dbReference type="GO" id="GO:0005886">
    <property type="term" value="C:plasma membrane"/>
    <property type="evidence" value="ECO:0007669"/>
    <property type="project" value="TreeGrafter"/>
</dbReference>
<evidence type="ECO:0000256" key="5">
    <source>
        <dbReference type="ARBA" id="ARBA00022741"/>
    </source>
</evidence>
<feature type="transmembrane region" description="Helical" evidence="14">
    <location>
        <begin position="957"/>
        <end position="977"/>
    </location>
</feature>
<comment type="similarity">
    <text evidence="11">Belongs to the TRAFAC class myosin-kinesin ATPase superfamily. Kinesin family.</text>
</comment>
<keyword evidence="12" id="KW-0175">Coiled coil</keyword>
<dbReference type="SUPFAM" id="SSF48264">
    <property type="entry name" value="Cytochrome P450"/>
    <property type="match status" value="1"/>
</dbReference>
<dbReference type="STRING" id="2282107.A0A286UD90"/>
<feature type="transmembrane region" description="Helical" evidence="14">
    <location>
        <begin position="1081"/>
        <end position="1101"/>
    </location>
</feature>
<dbReference type="Gene3D" id="1.20.1730.10">
    <property type="entry name" value="Sodium/glucose cotransporter"/>
    <property type="match status" value="1"/>
</dbReference>
<gene>
    <name evidence="16" type="ORF">PNOK_0761500</name>
</gene>
<feature type="binding site" description="axial binding residue" evidence="10">
    <location>
        <position position="1866"/>
    </location>
    <ligand>
        <name>heme</name>
        <dbReference type="ChEBI" id="CHEBI:30413"/>
    </ligand>
    <ligandPart>
        <name>Fe</name>
        <dbReference type="ChEBI" id="CHEBI:18248"/>
    </ligandPart>
</feature>
<dbReference type="Gene3D" id="1.10.630.10">
    <property type="entry name" value="Cytochrome P450"/>
    <property type="match status" value="1"/>
</dbReference>
<dbReference type="InterPro" id="IPR031155">
    <property type="entry name" value="DUR"/>
</dbReference>
<feature type="domain" description="Kinesin motor" evidence="15">
    <location>
        <begin position="147"/>
        <end position="494"/>
    </location>
</feature>
<feature type="coiled-coil region" evidence="12">
    <location>
        <begin position="496"/>
        <end position="537"/>
    </location>
</feature>
<keyword evidence="4 10" id="KW-0479">Metal-binding</keyword>
<dbReference type="Pfam" id="PF00474">
    <property type="entry name" value="SSF"/>
    <property type="match status" value="1"/>
</dbReference>
<sequence>MAARTTRSHIPRRPVDSTEDAILCTMSQAVTSSRADTPTASPNVRKYKAQLSSESKPRPRTKSTTSISEIPRTPTRSRSNTPLPPRSPRTPARSQSRCENIVMESEMDVSRVDPEQALVDAENVEVDLSAELDERELRSLLYGSEDKVHVSVRVRPSEQTQAWIMNSTDSSIKLIPQYHKSTTTPAPEYFYDEVLTGSENKPIYNATARSHVNAAMDGYNAVVFAYGQTASGKTFTLTGTDEEPGIIPRAMKDVFAYIRRTPSREYLLRCSYLEIYNEAIFDLLAPARSAVNTVQIQGIGDNITLSPLREEVVTSLKGVWDVLERGYGNRRTASTDWNERSSRSHSVFRLVIESRERGSSLSSDEDRVTSLTNPTPGGTRLQSRGGRSVQTSVLSLIDLAGSERATSDKDRTREGRYINTSLLTLGSVIGTLAENATKKKKDHVPFRNSKLTRMLQPSLSGNARISVICTINPDPSAVTESTSTLLFAQRVKRVQLNAKKKEIVDTEALLERYRKEIEELKQRLAEREAVAPVLKRRLSAKEQLDETRAMSDLNLRIKQLTKLILTSQSVDENKGDQSRPASPSKLDFDLEPYQLQQEILKSRRQIESQATQILSLEAALLARPQLPADAPESEKDRLIAEQTKTIRELEIVVRGYEENLGEPLRAVKEDVEREWTAKVDAEQKLREEKEAWAEELVLQLEKERSMRQRLEEERRALAAFVTRFDSLGLASTPSITTGLKQPALLSKTRRHGSYSTGLGIVPEIETPARRSVSDQSPISSPMKTEFSRSTNEVPSLLKGSDSCDFMDLVGLGDLSFEGVQTSDKMDGTKSSPLGDEEFSSASRSVKPGLVCSGIVSAWTWSATLMVSSLIVYQFGVSGGWWYGVCGTISIIMFSFIASKVKENANGARTFLEIVKVRFGTGAHVMFLFYAIFTSLMVSAILLLGGSASISALTGMDIRAATMLLPVGVIAFVIVGGLRSTFVSDYVHTTIVFIIIWIFLYTACGSSELIGSPKALHALLVKAAELDPVEGNFDGSYLTFRSKPGFIYAAISVTISCSTVFLDQSYWQRAIASETKGTTKAYILGGLSWVSVPFAFGTVMGLSARALQTNPAFPTYPEPLSLAQQGAGLVAPAAAVTLLGRSGAIAMLIITYMAVTSACSAQLISVSSIFTYDVYRTYWRPKASPRELLRVAHGAVAVWGVWISLWCVILNAGNVDMNFIFYFCGTIIGAPVIPVMLTVLWPKLNKVAVFAGSLGGTALALVAWLVTCRYYYGALTVETLVESYSSLAGNTVSLGSGGVISVALSLLSPDNYDFTGTRSIKLINEDNTKEATGALGPLDEQNSTEGKKEYSETSTELHVLEEQALSNGETQKIAPADVKRAFLISTVLIIIIAVIIPIPLGASPYIFSSGFFTGWMIFAMLWSFFAGFCCIILPIWESRVALRKVAVGLTKMWITPFPPGPKPLPLLGNIFDLPLAGEQEWHFWAKHKQSYGPISSIQVFGRRIIILNEASIALDMFEKHYGDYSDRPNMVFGNDLVGYKESPPNLNYTPILRAHRRNYHRFIGTKASCSNFESLQSIEIRRSLLQILDNPSCLIDNIRITVGAIILRMTYGYIAERKEIDPAIKLVEELLYQFAISIQPGRWFVDYLPTLKYLPRWVPGSNFKKVAKEYRKTLIESLERPFTFAKTQVASGNVRPSLVSTLLGDLGREPSREDENTIKWTAVAFYGAGADTSVSAISTFYLAMALFPDVQRKAQAEIDSVIGDSHFPTMEDRKRLPYIDAIVKETLRWHPVIPLGVPHAASRDNVYNGYFIPRGSVVIPNIWGFTHDPDTYHDPMEFKPERFLSSEDQNPEMDPHVLSFGFGRRICPGKEFADASLYLYIAMSLSVFNITKPLNSDLQARFTAAMLSHPKTFKVDITARSVKAENLIRSVEVEHPFEASDSETFTRLVI</sequence>
<feature type="compositionally biased region" description="Polar residues" evidence="13">
    <location>
        <begin position="773"/>
        <end position="793"/>
    </location>
</feature>
<feature type="transmembrane region" description="Helical" evidence="14">
    <location>
        <begin position="989"/>
        <end position="1009"/>
    </location>
</feature>
<dbReference type="PANTHER" id="PTHR46154:SF2">
    <property type="entry name" value="SOLUTE SYMPORTER FAMILY TRANSPORTER (AFU_ORTHOLOGUE AFUA_6G03200)"/>
    <property type="match status" value="1"/>
</dbReference>
<feature type="region of interest" description="Disordered" evidence="13">
    <location>
        <begin position="1"/>
        <end position="98"/>
    </location>
</feature>
<feature type="compositionally biased region" description="Basic residues" evidence="13">
    <location>
        <begin position="1"/>
        <end position="12"/>
    </location>
</feature>
<evidence type="ECO:0000256" key="4">
    <source>
        <dbReference type="ARBA" id="ARBA00022723"/>
    </source>
</evidence>
<evidence type="ECO:0000259" key="15">
    <source>
        <dbReference type="PROSITE" id="PS50067"/>
    </source>
</evidence>
<dbReference type="PANTHER" id="PTHR46154">
    <property type="match status" value="1"/>
</dbReference>
<evidence type="ECO:0000313" key="16">
    <source>
        <dbReference type="EMBL" id="PAV17550.1"/>
    </source>
</evidence>
<feature type="transmembrane region" description="Helical" evidence="14">
    <location>
        <begin position="1218"/>
        <end position="1240"/>
    </location>
</feature>
<dbReference type="GO" id="GO:0005506">
    <property type="term" value="F:iron ion binding"/>
    <property type="evidence" value="ECO:0007669"/>
    <property type="project" value="InterPro"/>
</dbReference>
<evidence type="ECO:0000256" key="14">
    <source>
        <dbReference type="SAM" id="Phobius"/>
    </source>
</evidence>
<evidence type="ECO:0000256" key="13">
    <source>
        <dbReference type="SAM" id="MobiDB-lite"/>
    </source>
</evidence>
<feature type="transmembrane region" description="Helical" evidence="14">
    <location>
        <begin position="1146"/>
        <end position="1170"/>
    </location>
</feature>
<evidence type="ECO:0000256" key="11">
    <source>
        <dbReference type="PROSITE-ProRule" id="PRU00283"/>
    </source>
</evidence>
<feature type="transmembrane region" description="Helical" evidence="14">
    <location>
        <begin position="1044"/>
        <end position="1061"/>
    </location>
</feature>
<dbReference type="GO" id="GO:0020037">
    <property type="term" value="F:heme binding"/>
    <property type="evidence" value="ECO:0007669"/>
    <property type="project" value="InterPro"/>
</dbReference>
<feature type="binding site" evidence="11">
    <location>
        <begin position="227"/>
        <end position="234"/>
    </location>
    <ligand>
        <name>ATP</name>
        <dbReference type="ChEBI" id="CHEBI:30616"/>
    </ligand>
</feature>
<dbReference type="GO" id="GO:0004497">
    <property type="term" value="F:monooxygenase activity"/>
    <property type="evidence" value="ECO:0007669"/>
    <property type="project" value="InterPro"/>
</dbReference>
<feature type="compositionally biased region" description="Polar residues" evidence="13">
    <location>
        <begin position="62"/>
        <end position="81"/>
    </location>
</feature>
<name>A0A286UD90_9AGAM</name>
<dbReference type="PRINTS" id="PR00463">
    <property type="entry name" value="EP450I"/>
</dbReference>
<keyword evidence="6 11" id="KW-0067">ATP-binding</keyword>
<comment type="cofactor">
    <cofactor evidence="10">
        <name>heme</name>
        <dbReference type="ChEBI" id="CHEBI:30413"/>
    </cofactor>
</comment>
<dbReference type="InterPro" id="IPR019821">
    <property type="entry name" value="Kinesin_motor_CS"/>
</dbReference>
<feature type="transmembrane region" description="Helical" evidence="14">
    <location>
        <begin position="1411"/>
        <end position="1435"/>
    </location>
</feature>
<dbReference type="Pfam" id="PF00067">
    <property type="entry name" value="p450"/>
    <property type="match status" value="1"/>
</dbReference>
<evidence type="ECO:0000256" key="7">
    <source>
        <dbReference type="ARBA" id="ARBA00022989"/>
    </source>
</evidence>
<feature type="compositionally biased region" description="Polar residues" evidence="13">
    <location>
        <begin position="25"/>
        <end position="42"/>
    </location>
</feature>
<dbReference type="EMBL" id="NBII01000007">
    <property type="protein sequence ID" value="PAV17550.1"/>
    <property type="molecule type" value="Genomic_DNA"/>
</dbReference>
<dbReference type="CDD" id="cd11065">
    <property type="entry name" value="CYP64-like"/>
    <property type="match status" value="1"/>
</dbReference>
<evidence type="ECO:0000256" key="12">
    <source>
        <dbReference type="SAM" id="Coils"/>
    </source>
</evidence>
<protein>
    <submittedName>
        <fullName evidence="16">Kinesin-domain-containing</fullName>
    </submittedName>
</protein>
<dbReference type="GO" id="GO:0015204">
    <property type="term" value="F:urea transmembrane transporter activity"/>
    <property type="evidence" value="ECO:0007669"/>
    <property type="project" value="InterPro"/>
</dbReference>
<feature type="transmembrane region" description="Helical" evidence="14">
    <location>
        <begin position="1380"/>
        <end position="1399"/>
    </location>
</feature>
<proteinExistence type="inferred from homology"/>
<feature type="region of interest" description="Disordered" evidence="13">
    <location>
        <begin position="768"/>
        <end position="793"/>
    </location>
</feature>
<dbReference type="GO" id="GO:0003777">
    <property type="term" value="F:microtubule motor activity"/>
    <property type="evidence" value="ECO:0007669"/>
    <property type="project" value="InterPro"/>
</dbReference>
<keyword evidence="8 10" id="KW-0408">Iron</keyword>
<evidence type="ECO:0000256" key="1">
    <source>
        <dbReference type="ARBA" id="ARBA00004141"/>
    </source>
</evidence>
<dbReference type="PRINTS" id="PR00385">
    <property type="entry name" value="P450"/>
</dbReference>
<evidence type="ECO:0000256" key="6">
    <source>
        <dbReference type="ARBA" id="ARBA00022840"/>
    </source>
</evidence>
<dbReference type="GO" id="GO:0008017">
    <property type="term" value="F:microtubule binding"/>
    <property type="evidence" value="ECO:0007669"/>
    <property type="project" value="InterPro"/>
</dbReference>
<feature type="compositionally biased region" description="Basic and acidic residues" evidence="13">
    <location>
        <begin position="359"/>
        <end position="368"/>
    </location>
</feature>
<evidence type="ECO:0000256" key="10">
    <source>
        <dbReference type="PIRSR" id="PIRSR602401-1"/>
    </source>
</evidence>
<dbReference type="OrthoDB" id="3176171at2759"/>
<feature type="region of interest" description="Disordered" evidence="13">
    <location>
        <begin position="568"/>
        <end position="587"/>
    </location>
</feature>
<dbReference type="Gene3D" id="3.40.850.10">
    <property type="entry name" value="Kinesin motor domain"/>
    <property type="match status" value="1"/>
</dbReference>
<dbReference type="PROSITE" id="PS50067">
    <property type="entry name" value="KINESIN_MOTOR_2"/>
    <property type="match status" value="1"/>
</dbReference>
<dbReference type="Pfam" id="PF00225">
    <property type="entry name" value="Kinesin"/>
    <property type="match status" value="1"/>
</dbReference>
<evidence type="ECO:0000256" key="3">
    <source>
        <dbReference type="ARBA" id="ARBA00022692"/>
    </source>
</evidence>
<feature type="compositionally biased region" description="Polar residues" evidence="13">
    <location>
        <begin position="369"/>
        <end position="382"/>
    </location>
</feature>
<keyword evidence="17" id="KW-1185">Reference proteome</keyword>
<feature type="transmembrane region" description="Helical" evidence="14">
    <location>
        <begin position="880"/>
        <end position="900"/>
    </location>
</feature>
<dbReference type="InterPro" id="IPR002401">
    <property type="entry name" value="Cyt_P450_E_grp-I"/>
</dbReference>
<comment type="subcellular location">
    <subcellularLocation>
        <location evidence="1">Membrane</location>
        <topology evidence="1">Multi-pass membrane protein</topology>
    </subcellularLocation>
</comment>
<accession>A0A286UD90</accession>
<dbReference type="InterPro" id="IPR017972">
    <property type="entry name" value="Cyt_P450_CS"/>
</dbReference>
<keyword evidence="10" id="KW-0349">Heme</keyword>
<organism evidence="16 17">
    <name type="scientific">Pyrrhoderma noxium</name>
    <dbReference type="NCBI Taxonomy" id="2282107"/>
    <lineage>
        <taxon>Eukaryota</taxon>
        <taxon>Fungi</taxon>
        <taxon>Dikarya</taxon>
        <taxon>Basidiomycota</taxon>
        <taxon>Agaricomycotina</taxon>
        <taxon>Agaricomycetes</taxon>
        <taxon>Hymenochaetales</taxon>
        <taxon>Hymenochaetaceae</taxon>
        <taxon>Pyrrhoderma</taxon>
    </lineage>
</organism>
<evidence type="ECO:0000256" key="8">
    <source>
        <dbReference type="ARBA" id="ARBA00023004"/>
    </source>
</evidence>
<dbReference type="InterPro" id="IPR038377">
    <property type="entry name" value="Na/Glc_symporter_sf"/>
</dbReference>
<feature type="transmembrane region" description="Helical" evidence="14">
    <location>
        <begin position="1246"/>
        <end position="1265"/>
    </location>
</feature>
<keyword evidence="7 14" id="KW-1133">Transmembrane helix</keyword>
<feature type="transmembrane region" description="Helical" evidence="14">
    <location>
        <begin position="1190"/>
        <end position="1211"/>
    </location>
</feature>
<dbReference type="InterPro" id="IPR036396">
    <property type="entry name" value="Cyt_P450_sf"/>
</dbReference>
<dbReference type="GO" id="GO:0016705">
    <property type="term" value="F:oxidoreductase activity, acting on paired donors, with incorporation or reduction of molecular oxygen"/>
    <property type="evidence" value="ECO:0007669"/>
    <property type="project" value="InterPro"/>
</dbReference>
<dbReference type="Proteomes" id="UP000217199">
    <property type="component" value="Unassembled WGS sequence"/>
</dbReference>
<dbReference type="GO" id="GO:0005524">
    <property type="term" value="F:ATP binding"/>
    <property type="evidence" value="ECO:0007669"/>
    <property type="project" value="UniProtKB-UniRule"/>
</dbReference>
<dbReference type="InterPro" id="IPR001752">
    <property type="entry name" value="Kinesin_motor_dom"/>
</dbReference>
<dbReference type="InterPro" id="IPR036961">
    <property type="entry name" value="Kinesin_motor_dom_sf"/>
</dbReference>
<dbReference type="InterPro" id="IPR027417">
    <property type="entry name" value="P-loop_NTPase"/>
</dbReference>
<comment type="similarity">
    <text evidence="2">Belongs to the sodium:solute symporter (SSF) (TC 2.A.21) family.</text>
</comment>
<dbReference type="PROSITE" id="PS00086">
    <property type="entry name" value="CYTOCHROME_P450"/>
    <property type="match status" value="1"/>
</dbReference>
<keyword evidence="5 11" id="KW-0547">Nucleotide-binding</keyword>
<reference evidence="16 17" key="1">
    <citation type="journal article" date="2017" name="Mol. Ecol.">
        <title>Comparative and population genomic landscape of Phellinus noxius: A hypervariable fungus causing root rot in trees.</title>
        <authorList>
            <person name="Chung C.L."/>
            <person name="Lee T.J."/>
            <person name="Akiba M."/>
            <person name="Lee H.H."/>
            <person name="Kuo T.H."/>
            <person name="Liu D."/>
            <person name="Ke H.M."/>
            <person name="Yokoi T."/>
            <person name="Roa M.B."/>
            <person name="Lu M.J."/>
            <person name="Chang Y.Y."/>
            <person name="Ann P.J."/>
            <person name="Tsai J.N."/>
            <person name="Chen C.Y."/>
            <person name="Tzean S.S."/>
            <person name="Ota Y."/>
            <person name="Hattori T."/>
            <person name="Sahashi N."/>
            <person name="Liou R.F."/>
            <person name="Kikuchi T."/>
            <person name="Tsai I.J."/>
        </authorList>
    </citation>
    <scope>NUCLEOTIDE SEQUENCE [LARGE SCALE GENOMIC DNA]</scope>
    <source>
        <strain evidence="16 17">FFPRI411160</strain>
    </source>
</reference>
<dbReference type="InterPro" id="IPR001734">
    <property type="entry name" value="Na/solute_symporter"/>
</dbReference>
<keyword evidence="3 14" id="KW-0812">Transmembrane</keyword>
<dbReference type="GO" id="GO:0007018">
    <property type="term" value="P:microtubule-based movement"/>
    <property type="evidence" value="ECO:0007669"/>
    <property type="project" value="InterPro"/>
</dbReference>
<dbReference type="SUPFAM" id="SSF52540">
    <property type="entry name" value="P-loop containing nucleoside triphosphate hydrolases"/>
    <property type="match status" value="1"/>
</dbReference>
<feature type="transmembrane region" description="Helical" evidence="14">
    <location>
        <begin position="921"/>
        <end position="945"/>
    </location>
</feature>
<dbReference type="InParanoid" id="A0A286UD90"/>